<dbReference type="PROSITE" id="PS52016">
    <property type="entry name" value="TONB_DEPENDENT_REC_3"/>
    <property type="match status" value="1"/>
</dbReference>
<dbReference type="InterPro" id="IPR037066">
    <property type="entry name" value="Plug_dom_sf"/>
</dbReference>
<sequence length="800" mass="86219">MKTAMHDRLSRRAARLIGRAAPLLSPGRQAVLSLSATLLSAAALAQPAARTYAIPAGSLESVLTRYALESQLMLSYSAADVAGRRSGGLTGSHDAASALRQILAGTGMRASLQPNGGYLLRVAAGADDAQTLPSVTVTGDGAETAWGPVAGFVAKHSATATKTDTPLHETPQSVSVVPRAQVVAQAADSLDQALAYTAGVMPLDGGALRNISTGFTVRGFNITGSAPLYLNGTKLPMNSMSGAMEPYNYERIEVLKGPASILYGQAAPGGIINLVSKRPTAEPLREMEVKYGAWNTKQLAMDFGGPLTEDGNVGYRLTGLARDADTMVRHINNDRQSLSGSLEWQLSGATRLTLLGGWSRTDNPYDVGKPREGTLLPNPNGAISRKVFLGEPGFDRFVVQGGHLGYLLEHKINDDWQVRQNLLGYNHRANSNNLYMMTSSVDAANPARVERLAVSRDDTDKGIALDNQLLGKLRHGRFEHTLLFGVDASRSSLTRDQAVGLNAVPIDVYDPVYGSTPTLDPARRSISRARQVGFYAQDQIKFDGRWIGLFGGRYDRARTEEAPDDGRQDSHAFSPRAGLMYLFDNGLAPYYSFTKSFQPTSGMDFGGTPFKPTTGTQHEIGLKYEPPGVDAAITLALYDITQRNVVTSDLANPGFSVQTGEVRSRGAELEGRASLNHNLDVVAAFTLTNARTTKSTRGDEGARPASVPRSMASLWLDYKLAALPGLSTAAGVRYVGRQESDGVTVPSYTVLDAALRYRLQNWEFALNVKNLTNKRYIAACPYACYYGDERNVMLTARVNW</sequence>
<dbReference type="FunFam" id="2.170.130.10:FF:000001">
    <property type="entry name" value="Catecholate siderophore TonB-dependent receptor"/>
    <property type="match status" value="1"/>
</dbReference>
<evidence type="ECO:0000256" key="5">
    <source>
        <dbReference type="ARBA" id="ARBA00022496"/>
    </source>
</evidence>
<dbReference type="InterPro" id="IPR011662">
    <property type="entry name" value="Secretin/TonB_short_N"/>
</dbReference>
<dbReference type="Gene3D" id="3.55.50.30">
    <property type="match status" value="1"/>
</dbReference>
<dbReference type="PANTHER" id="PTHR32552:SF68">
    <property type="entry name" value="FERRICHROME OUTER MEMBRANE TRANSPORTER_PHAGE RECEPTOR"/>
    <property type="match status" value="1"/>
</dbReference>
<evidence type="ECO:0000256" key="9">
    <source>
        <dbReference type="ARBA" id="ARBA00023065"/>
    </source>
</evidence>
<dbReference type="GO" id="GO:0009279">
    <property type="term" value="C:cell outer membrane"/>
    <property type="evidence" value="ECO:0007669"/>
    <property type="project" value="UniProtKB-SubCell"/>
</dbReference>
<dbReference type="NCBIfam" id="TIGR01783">
    <property type="entry name" value="TonB-siderophor"/>
    <property type="match status" value="1"/>
</dbReference>
<dbReference type="SUPFAM" id="SSF56935">
    <property type="entry name" value="Porins"/>
    <property type="match status" value="1"/>
</dbReference>
<dbReference type="EMBL" id="CADIJR010000011">
    <property type="protein sequence ID" value="CAB3636017.1"/>
    <property type="molecule type" value="Genomic_DNA"/>
</dbReference>
<feature type="domain" description="Secretin/TonB short N-terminal" evidence="16">
    <location>
        <begin position="72"/>
        <end position="123"/>
    </location>
</feature>
<evidence type="ECO:0000256" key="14">
    <source>
        <dbReference type="PROSITE-ProRule" id="PRU01360"/>
    </source>
</evidence>
<dbReference type="GO" id="GO:0015344">
    <property type="term" value="F:siderophore uptake transmembrane transporter activity"/>
    <property type="evidence" value="ECO:0007669"/>
    <property type="project" value="TreeGrafter"/>
</dbReference>
<dbReference type="SMART" id="SM00965">
    <property type="entry name" value="STN"/>
    <property type="match status" value="1"/>
</dbReference>
<dbReference type="InterPro" id="IPR012910">
    <property type="entry name" value="Plug_dom"/>
</dbReference>
<comment type="similarity">
    <text evidence="2 14 15">Belongs to the TonB-dependent receptor family.</text>
</comment>
<accession>A0A6J4ZS61</accession>
<gene>
    <name evidence="17" type="primary">fhuA_6</name>
    <name evidence="17" type="ORF">LMG26845_01663</name>
</gene>
<dbReference type="CDD" id="cd01347">
    <property type="entry name" value="ligand_gated_channel"/>
    <property type="match status" value="1"/>
</dbReference>
<keyword evidence="4 14" id="KW-1134">Transmembrane beta strand</keyword>
<evidence type="ECO:0000256" key="6">
    <source>
        <dbReference type="ARBA" id="ARBA00022692"/>
    </source>
</evidence>
<evidence type="ECO:0000259" key="16">
    <source>
        <dbReference type="SMART" id="SM00965"/>
    </source>
</evidence>
<keyword evidence="9" id="KW-0406">Ion transport</keyword>
<evidence type="ECO:0000256" key="11">
    <source>
        <dbReference type="ARBA" id="ARBA00023136"/>
    </source>
</evidence>
<dbReference type="Pfam" id="PF07715">
    <property type="entry name" value="Plug"/>
    <property type="match status" value="1"/>
</dbReference>
<dbReference type="Proteomes" id="UP000507979">
    <property type="component" value="Unassembled WGS sequence"/>
</dbReference>
<dbReference type="InterPro" id="IPR010105">
    <property type="entry name" value="TonB_sidphr_rcpt"/>
</dbReference>
<evidence type="ECO:0000256" key="2">
    <source>
        <dbReference type="ARBA" id="ARBA00009810"/>
    </source>
</evidence>
<evidence type="ECO:0000256" key="1">
    <source>
        <dbReference type="ARBA" id="ARBA00004571"/>
    </source>
</evidence>
<name>A0A6J4ZS61_9BURK</name>
<evidence type="ECO:0000313" key="17">
    <source>
        <dbReference type="EMBL" id="CAB3636017.1"/>
    </source>
</evidence>
<dbReference type="InterPro" id="IPR039426">
    <property type="entry name" value="TonB-dep_rcpt-like"/>
</dbReference>
<organism evidence="17 18">
    <name type="scientific">Achromobacter insuavis</name>
    <dbReference type="NCBI Taxonomy" id="1287735"/>
    <lineage>
        <taxon>Bacteria</taxon>
        <taxon>Pseudomonadati</taxon>
        <taxon>Pseudomonadota</taxon>
        <taxon>Betaproteobacteria</taxon>
        <taxon>Burkholderiales</taxon>
        <taxon>Alcaligenaceae</taxon>
        <taxon>Achromobacter</taxon>
    </lineage>
</organism>
<keyword evidence="10 15" id="KW-0798">TonB box</keyword>
<dbReference type="AlphaFoldDB" id="A0A6J4ZS61"/>
<keyword evidence="3 14" id="KW-0813">Transport</keyword>
<protein>
    <submittedName>
        <fullName evidence="17">Ferrichrome outer membrane transporter/phage receptor</fullName>
    </submittedName>
</protein>
<evidence type="ECO:0000256" key="3">
    <source>
        <dbReference type="ARBA" id="ARBA00022448"/>
    </source>
</evidence>
<evidence type="ECO:0000256" key="10">
    <source>
        <dbReference type="ARBA" id="ARBA00023077"/>
    </source>
</evidence>
<keyword evidence="5" id="KW-0410">Iron transport</keyword>
<keyword evidence="18" id="KW-1185">Reference proteome</keyword>
<evidence type="ECO:0000256" key="4">
    <source>
        <dbReference type="ARBA" id="ARBA00022452"/>
    </source>
</evidence>
<keyword evidence="7" id="KW-0732">Signal</keyword>
<keyword evidence="11 14" id="KW-0472">Membrane</keyword>
<dbReference type="InterPro" id="IPR000531">
    <property type="entry name" value="Beta-barrel_TonB"/>
</dbReference>
<evidence type="ECO:0000256" key="8">
    <source>
        <dbReference type="ARBA" id="ARBA00023004"/>
    </source>
</evidence>
<evidence type="ECO:0000256" key="15">
    <source>
        <dbReference type="RuleBase" id="RU003357"/>
    </source>
</evidence>
<dbReference type="InterPro" id="IPR036942">
    <property type="entry name" value="Beta-barrel_TonB_sf"/>
</dbReference>
<dbReference type="Gene3D" id="2.40.170.20">
    <property type="entry name" value="TonB-dependent receptor, beta-barrel domain"/>
    <property type="match status" value="1"/>
</dbReference>
<evidence type="ECO:0000256" key="12">
    <source>
        <dbReference type="ARBA" id="ARBA00023170"/>
    </source>
</evidence>
<evidence type="ECO:0000256" key="13">
    <source>
        <dbReference type="ARBA" id="ARBA00023237"/>
    </source>
</evidence>
<evidence type="ECO:0000256" key="7">
    <source>
        <dbReference type="ARBA" id="ARBA00022729"/>
    </source>
</evidence>
<keyword evidence="13 14" id="KW-0998">Cell outer membrane</keyword>
<reference evidence="17 18" key="1">
    <citation type="submission" date="2020-04" db="EMBL/GenBank/DDBJ databases">
        <authorList>
            <person name="De Canck E."/>
        </authorList>
    </citation>
    <scope>NUCLEOTIDE SEQUENCE [LARGE SCALE GENOMIC DNA]</scope>
    <source>
        <strain evidence="17 18">LMG 26845</strain>
    </source>
</reference>
<evidence type="ECO:0000313" key="18">
    <source>
        <dbReference type="Proteomes" id="UP000507979"/>
    </source>
</evidence>
<comment type="subcellular location">
    <subcellularLocation>
        <location evidence="1 14">Cell outer membrane</location>
        <topology evidence="1 14">Multi-pass membrane protein</topology>
    </subcellularLocation>
</comment>
<dbReference type="Pfam" id="PF00593">
    <property type="entry name" value="TonB_dep_Rec_b-barrel"/>
    <property type="match status" value="1"/>
</dbReference>
<dbReference type="FunFam" id="2.40.170.20:FF:000005">
    <property type="entry name" value="TonB-dependent siderophore receptor"/>
    <property type="match status" value="1"/>
</dbReference>
<proteinExistence type="inferred from homology"/>
<dbReference type="GO" id="GO:0038023">
    <property type="term" value="F:signaling receptor activity"/>
    <property type="evidence" value="ECO:0007669"/>
    <property type="project" value="InterPro"/>
</dbReference>
<keyword evidence="6 14" id="KW-0812">Transmembrane</keyword>
<keyword evidence="12 17" id="KW-0675">Receptor</keyword>
<dbReference type="Gene3D" id="2.170.130.10">
    <property type="entry name" value="TonB-dependent receptor, plug domain"/>
    <property type="match status" value="1"/>
</dbReference>
<dbReference type="GO" id="GO:0015891">
    <property type="term" value="P:siderophore transport"/>
    <property type="evidence" value="ECO:0007669"/>
    <property type="project" value="InterPro"/>
</dbReference>
<dbReference type="PANTHER" id="PTHR32552">
    <property type="entry name" value="FERRICHROME IRON RECEPTOR-RELATED"/>
    <property type="match status" value="1"/>
</dbReference>
<keyword evidence="8" id="KW-0408">Iron</keyword>